<dbReference type="Proteomes" id="UP000192907">
    <property type="component" value="Unassembled WGS sequence"/>
</dbReference>
<evidence type="ECO:0000256" key="6">
    <source>
        <dbReference type="ARBA" id="ARBA00022723"/>
    </source>
</evidence>
<reference evidence="12" key="1">
    <citation type="submission" date="2017-04" db="EMBL/GenBank/DDBJ databases">
        <authorList>
            <person name="Varghese N."/>
            <person name="Submissions S."/>
        </authorList>
    </citation>
    <scope>NUCLEOTIDE SEQUENCE [LARGE SCALE GENOMIC DNA]</scope>
    <source>
        <strain evidence="12">RKEM611</strain>
    </source>
</reference>
<dbReference type="PANTHER" id="PTHR33540:SF2">
    <property type="entry name" value="TRNA THREONYLCARBAMOYLADENOSINE BIOSYNTHESIS PROTEIN TSAE"/>
    <property type="match status" value="1"/>
</dbReference>
<evidence type="ECO:0000256" key="3">
    <source>
        <dbReference type="ARBA" id="ARBA00019010"/>
    </source>
</evidence>
<comment type="subcellular location">
    <subcellularLocation>
        <location evidence="1">Cytoplasm</location>
    </subcellularLocation>
</comment>
<dbReference type="PANTHER" id="PTHR33540">
    <property type="entry name" value="TRNA THREONYLCARBAMOYLADENOSINE BIOSYNTHESIS PROTEIN TSAE"/>
    <property type="match status" value="1"/>
</dbReference>
<dbReference type="Gene3D" id="3.40.50.300">
    <property type="entry name" value="P-loop containing nucleotide triphosphate hydrolases"/>
    <property type="match status" value="1"/>
</dbReference>
<proteinExistence type="inferred from homology"/>
<evidence type="ECO:0000256" key="1">
    <source>
        <dbReference type="ARBA" id="ARBA00004496"/>
    </source>
</evidence>
<dbReference type="SUPFAM" id="SSF52540">
    <property type="entry name" value="P-loop containing nucleoside triphosphate hydrolases"/>
    <property type="match status" value="1"/>
</dbReference>
<dbReference type="GO" id="GO:0046872">
    <property type="term" value="F:metal ion binding"/>
    <property type="evidence" value="ECO:0007669"/>
    <property type="project" value="UniProtKB-KW"/>
</dbReference>
<dbReference type="NCBIfam" id="TIGR00150">
    <property type="entry name" value="T6A_YjeE"/>
    <property type="match status" value="1"/>
</dbReference>
<dbReference type="Pfam" id="PF02367">
    <property type="entry name" value="TsaE"/>
    <property type="match status" value="1"/>
</dbReference>
<evidence type="ECO:0000313" key="11">
    <source>
        <dbReference type="EMBL" id="SMF69859.1"/>
    </source>
</evidence>
<evidence type="ECO:0000256" key="2">
    <source>
        <dbReference type="ARBA" id="ARBA00007599"/>
    </source>
</evidence>
<dbReference type="OrthoDB" id="9800307at2"/>
<keyword evidence="5" id="KW-0819">tRNA processing</keyword>
<keyword evidence="8" id="KW-0067">ATP-binding</keyword>
<dbReference type="GO" id="GO:0005524">
    <property type="term" value="F:ATP binding"/>
    <property type="evidence" value="ECO:0007669"/>
    <property type="project" value="UniProtKB-KW"/>
</dbReference>
<accession>A0A1Y6CSC0</accession>
<keyword evidence="9" id="KW-0460">Magnesium</keyword>
<dbReference type="GO" id="GO:0002949">
    <property type="term" value="P:tRNA threonylcarbamoyladenosine modification"/>
    <property type="evidence" value="ECO:0007669"/>
    <property type="project" value="InterPro"/>
</dbReference>
<dbReference type="InterPro" id="IPR003442">
    <property type="entry name" value="T6A_TsaE"/>
</dbReference>
<keyword evidence="6" id="KW-0479">Metal-binding</keyword>
<comment type="similarity">
    <text evidence="2">Belongs to the TsaE family.</text>
</comment>
<gene>
    <name evidence="11" type="ORF">SAMN06296036_12558</name>
</gene>
<evidence type="ECO:0000256" key="10">
    <source>
        <dbReference type="ARBA" id="ARBA00032441"/>
    </source>
</evidence>
<evidence type="ECO:0000256" key="5">
    <source>
        <dbReference type="ARBA" id="ARBA00022694"/>
    </source>
</evidence>
<keyword evidence="7" id="KW-0547">Nucleotide-binding</keyword>
<dbReference type="GO" id="GO:0005737">
    <property type="term" value="C:cytoplasm"/>
    <property type="evidence" value="ECO:0007669"/>
    <property type="project" value="UniProtKB-SubCell"/>
</dbReference>
<name>A0A1Y6CSC0_9BACT</name>
<evidence type="ECO:0000256" key="4">
    <source>
        <dbReference type="ARBA" id="ARBA00022490"/>
    </source>
</evidence>
<evidence type="ECO:0000256" key="9">
    <source>
        <dbReference type="ARBA" id="ARBA00022842"/>
    </source>
</evidence>
<keyword evidence="12" id="KW-1185">Reference proteome</keyword>
<dbReference type="RefSeq" id="WP_132324067.1">
    <property type="nucleotide sequence ID" value="NZ_FWZT01000025.1"/>
</dbReference>
<keyword evidence="4" id="KW-0963">Cytoplasm</keyword>
<evidence type="ECO:0000256" key="8">
    <source>
        <dbReference type="ARBA" id="ARBA00022840"/>
    </source>
</evidence>
<dbReference type="EMBL" id="FWZT01000025">
    <property type="protein sequence ID" value="SMF69859.1"/>
    <property type="molecule type" value="Genomic_DNA"/>
</dbReference>
<sequence length="142" mass="16318">MGFEKLVVGENSLYELLLKLDEALPENFVLWLKGEMGAGKTTLVRHYLRGKGLSDETPVVSPTYTIMNEYQIGDRWYAHLDLYRAEDSFSLDEIGVKDRDYRGIFLEWPDTPGDDETIAPSHILHISYEEDGQSRGYRLETV</sequence>
<dbReference type="InterPro" id="IPR027417">
    <property type="entry name" value="P-loop_NTPase"/>
</dbReference>
<dbReference type="AlphaFoldDB" id="A0A1Y6CSC0"/>
<evidence type="ECO:0000256" key="7">
    <source>
        <dbReference type="ARBA" id="ARBA00022741"/>
    </source>
</evidence>
<organism evidence="11 12">
    <name type="scientific">Pseudobacteriovorax antillogorgiicola</name>
    <dbReference type="NCBI Taxonomy" id="1513793"/>
    <lineage>
        <taxon>Bacteria</taxon>
        <taxon>Pseudomonadati</taxon>
        <taxon>Bdellovibrionota</taxon>
        <taxon>Oligoflexia</taxon>
        <taxon>Oligoflexales</taxon>
        <taxon>Pseudobacteriovoracaceae</taxon>
        <taxon>Pseudobacteriovorax</taxon>
    </lineage>
</organism>
<dbReference type="STRING" id="1513793.SAMN06296036_12558"/>
<protein>
    <recommendedName>
        <fullName evidence="3">tRNA threonylcarbamoyladenosine biosynthesis protein TsaE</fullName>
    </recommendedName>
    <alternativeName>
        <fullName evidence="10">t(6)A37 threonylcarbamoyladenosine biosynthesis protein TsaE</fullName>
    </alternativeName>
</protein>
<evidence type="ECO:0000313" key="12">
    <source>
        <dbReference type="Proteomes" id="UP000192907"/>
    </source>
</evidence>